<dbReference type="CDD" id="cd06257">
    <property type="entry name" value="DnaJ"/>
    <property type="match status" value="1"/>
</dbReference>
<comment type="domain">
    <text evidence="14">The J domain is necessary and sufficient to stimulate DnaK ATPase activity. Zinc center 1 plays an important role in the autonomous, DnaK-independent chaperone activity of DnaJ. Zinc center 2 is essential for interaction with DnaK and for DnaJ activity.</text>
</comment>
<dbReference type="Gene3D" id="2.10.230.10">
    <property type="entry name" value="Heat shock protein DnaJ, cysteine-rich domain"/>
    <property type="match status" value="1"/>
</dbReference>
<keyword evidence="10 14" id="KW-0143">Chaperone</keyword>
<feature type="repeat" description="CXXCXGXG motif" evidence="14">
    <location>
        <begin position="193"/>
        <end position="200"/>
    </location>
</feature>
<dbReference type="PROSITE" id="PS51188">
    <property type="entry name" value="ZF_CR"/>
    <property type="match status" value="1"/>
</dbReference>
<dbReference type="PROSITE" id="PS00636">
    <property type="entry name" value="DNAJ_1"/>
    <property type="match status" value="1"/>
</dbReference>
<comment type="caution">
    <text evidence="18">The sequence shown here is derived from an EMBL/GenBank/DDBJ whole genome shotgun (WGS) entry which is preliminary data.</text>
</comment>
<accession>A0A2M7T4S4</accession>
<dbReference type="SUPFAM" id="SSF57938">
    <property type="entry name" value="DnaJ/Hsp40 cysteine-rich domain"/>
    <property type="match status" value="1"/>
</dbReference>
<dbReference type="InterPro" id="IPR018253">
    <property type="entry name" value="DnaJ_domain_CS"/>
</dbReference>
<evidence type="ECO:0000313" key="18">
    <source>
        <dbReference type="EMBL" id="PIZ34592.1"/>
    </source>
</evidence>
<evidence type="ECO:0000256" key="14">
    <source>
        <dbReference type="HAMAP-Rule" id="MF_01152"/>
    </source>
</evidence>
<dbReference type="Pfam" id="PF01556">
    <property type="entry name" value="DnaJ_C"/>
    <property type="match status" value="1"/>
</dbReference>
<reference evidence="19" key="1">
    <citation type="submission" date="2017-09" db="EMBL/GenBank/DDBJ databases">
        <title>Depth-based differentiation of microbial function through sediment-hosted aquifers and enrichment of novel symbionts in the deep terrestrial subsurface.</title>
        <authorList>
            <person name="Probst A.J."/>
            <person name="Ladd B."/>
            <person name="Jarett J.K."/>
            <person name="Geller-Mcgrath D.E."/>
            <person name="Sieber C.M.K."/>
            <person name="Emerson J.B."/>
            <person name="Anantharaman K."/>
            <person name="Thomas B.C."/>
            <person name="Malmstrom R."/>
            <person name="Stieglmeier M."/>
            <person name="Klingl A."/>
            <person name="Woyke T."/>
            <person name="Ryan C.M."/>
            <person name="Banfield J.F."/>
        </authorList>
    </citation>
    <scope>NUCLEOTIDE SEQUENCE [LARGE SCALE GENOMIC DNA]</scope>
</reference>
<dbReference type="InterPro" id="IPR002939">
    <property type="entry name" value="DnaJ_C"/>
</dbReference>
<dbReference type="SUPFAM" id="SSF49493">
    <property type="entry name" value="HSP40/DnaJ peptide-binding domain"/>
    <property type="match status" value="2"/>
</dbReference>
<dbReference type="SUPFAM" id="SSF46565">
    <property type="entry name" value="Chaperone J-domain"/>
    <property type="match status" value="1"/>
</dbReference>
<evidence type="ECO:0000313" key="19">
    <source>
        <dbReference type="Proteomes" id="UP000230956"/>
    </source>
</evidence>
<evidence type="ECO:0000256" key="8">
    <source>
        <dbReference type="ARBA" id="ARBA00022833"/>
    </source>
</evidence>
<dbReference type="PROSITE" id="PS50076">
    <property type="entry name" value="DNAJ_2"/>
    <property type="match status" value="1"/>
</dbReference>
<evidence type="ECO:0000256" key="9">
    <source>
        <dbReference type="ARBA" id="ARBA00023016"/>
    </source>
</evidence>
<evidence type="ECO:0000256" key="6">
    <source>
        <dbReference type="ARBA" id="ARBA00022737"/>
    </source>
</evidence>
<evidence type="ECO:0000256" key="11">
    <source>
        <dbReference type="ARBA" id="ARBA00053423"/>
    </source>
</evidence>
<keyword evidence="6 14" id="KW-0677">Repeat</keyword>
<feature type="binding site" evidence="14">
    <location>
        <position position="207"/>
    </location>
    <ligand>
        <name>Zn(2+)</name>
        <dbReference type="ChEBI" id="CHEBI:29105"/>
        <label>1</label>
    </ligand>
</feature>
<dbReference type="InterPro" id="IPR001623">
    <property type="entry name" value="DnaJ_domain"/>
</dbReference>
<keyword evidence="7 14" id="KW-0863">Zinc-finger</keyword>
<feature type="repeat" description="CXXCXGXG motif" evidence="14">
    <location>
        <begin position="150"/>
        <end position="157"/>
    </location>
</feature>
<dbReference type="GO" id="GO:0006260">
    <property type="term" value="P:DNA replication"/>
    <property type="evidence" value="ECO:0007669"/>
    <property type="project" value="UniProtKB-KW"/>
</dbReference>
<evidence type="ECO:0000256" key="7">
    <source>
        <dbReference type="ARBA" id="ARBA00022771"/>
    </source>
</evidence>
<dbReference type="SMART" id="SM00271">
    <property type="entry name" value="DnaJ"/>
    <property type="match status" value="1"/>
</dbReference>
<keyword evidence="8 14" id="KW-0862">Zinc</keyword>
<dbReference type="GO" id="GO:0009408">
    <property type="term" value="P:response to heat"/>
    <property type="evidence" value="ECO:0007669"/>
    <property type="project" value="InterPro"/>
</dbReference>
<dbReference type="GO" id="GO:0005524">
    <property type="term" value="F:ATP binding"/>
    <property type="evidence" value="ECO:0007669"/>
    <property type="project" value="InterPro"/>
</dbReference>
<dbReference type="InterPro" id="IPR036410">
    <property type="entry name" value="HSP_DnaJ_Cys-rich_dom_sf"/>
</dbReference>
<evidence type="ECO:0000256" key="13">
    <source>
        <dbReference type="ARBA" id="ARBA00067609"/>
    </source>
</evidence>
<feature type="repeat" description="CXXCXGXG motif" evidence="14">
    <location>
        <begin position="207"/>
        <end position="214"/>
    </location>
</feature>
<dbReference type="PANTHER" id="PTHR43096">
    <property type="entry name" value="DNAJ HOMOLOG 1, MITOCHONDRIAL-RELATED"/>
    <property type="match status" value="1"/>
</dbReference>
<evidence type="ECO:0000259" key="17">
    <source>
        <dbReference type="PROSITE" id="PS51188"/>
    </source>
</evidence>
<keyword evidence="9 14" id="KW-0346">Stress response</keyword>
<dbReference type="GO" id="GO:0042026">
    <property type="term" value="P:protein refolding"/>
    <property type="evidence" value="ECO:0007669"/>
    <property type="project" value="TreeGrafter"/>
</dbReference>
<dbReference type="EMBL" id="PFNG01000273">
    <property type="protein sequence ID" value="PIZ34592.1"/>
    <property type="molecule type" value="Genomic_DNA"/>
</dbReference>
<feature type="zinc finger region" description="CR-type" evidence="15">
    <location>
        <begin position="137"/>
        <end position="219"/>
    </location>
</feature>
<dbReference type="FunFam" id="2.10.230.10:FF:000002">
    <property type="entry name" value="Molecular chaperone DnaJ"/>
    <property type="match status" value="1"/>
</dbReference>
<dbReference type="CDD" id="cd10719">
    <property type="entry name" value="DnaJ_zf"/>
    <property type="match status" value="1"/>
</dbReference>
<dbReference type="Gene3D" id="1.10.287.110">
    <property type="entry name" value="DnaJ domain"/>
    <property type="match status" value="1"/>
</dbReference>
<evidence type="ECO:0000256" key="15">
    <source>
        <dbReference type="PROSITE-ProRule" id="PRU00546"/>
    </source>
</evidence>
<comment type="subcellular location">
    <subcellularLocation>
        <location evidence="1 14">Cytoplasm</location>
    </subcellularLocation>
</comment>
<name>A0A2M7T4S4_9ACTN</name>
<organism evidence="18 19">
    <name type="scientific">Candidatus Aquicultor secundus</name>
    <dbReference type="NCBI Taxonomy" id="1973895"/>
    <lineage>
        <taxon>Bacteria</taxon>
        <taxon>Bacillati</taxon>
        <taxon>Actinomycetota</taxon>
        <taxon>Candidatus Aquicultoria</taxon>
        <taxon>Candidatus Aquicultorales</taxon>
        <taxon>Candidatus Aquicultoraceae</taxon>
        <taxon>Candidatus Aquicultor</taxon>
    </lineage>
</organism>
<dbReference type="NCBIfam" id="NF008035">
    <property type="entry name" value="PRK10767.1"/>
    <property type="match status" value="1"/>
</dbReference>
<feature type="binding site" evidence="14">
    <location>
        <position position="196"/>
    </location>
    <ligand>
        <name>Zn(2+)</name>
        <dbReference type="ChEBI" id="CHEBI:29105"/>
        <label>2</label>
    </ligand>
</feature>
<gene>
    <name evidence="14 18" type="primary">dnaJ</name>
    <name evidence="18" type="ORF">COY37_11630</name>
</gene>
<keyword evidence="4 14" id="KW-0235">DNA replication</keyword>
<evidence type="ECO:0000256" key="2">
    <source>
        <dbReference type="ARBA" id="ARBA00011738"/>
    </source>
</evidence>
<dbReference type="Pfam" id="PF00684">
    <property type="entry name" value="DnaJ_CXXCXGXG"/>
    <property type="match status" value="1"/>
</dbReference>
<feature type="repeat" description="CXXCXGXG motif" evidence="14">
    <location>
        <begin position="167"/>
        <end position="174"/>
    </location>
</feature>
<feature type="binding site" evidence="14">
    <location>
        <position position="193"/>
    </location>
    <ligand>
        <name>Zn(2+)</name>
        <dbReference type="ChEBI" id="CHEBI:29105"/>
        <label>2</label>
    </ligand>
</feature>
<evidence type="ECO:0000256" key="3">
    <source>
        <dbReference type="ARBA" id="ARBA00022490"/>
    </source>
</evidence>
<feature type="domain" description="CR-type" evidence="17">
    <location>
        <begin position="137"/>
        <end position="219"/>
    </location>
</feature>
<dbReference type="FunFam" id="1.10.287.110:FF:000034">
    <property type="entry name" value="Chaperone protein DnaJ"/>
    <property type="match status" value="1"/>
</dbReference>
<comment type="similarity">
    <text evidence="12 14">Belongs to the DnaJ family.</text>
</comment>
<feature type="binding site" evidence="14">
    <location>
        <position position="150"/>
    </location>
    <ligand>
        <name>Zn(2+)</name>
        <dbReference type="ChEBI" id="CHEBI:29105"/>
        <label>1</label>
    </ligand>
</feature>
<protein>
    <recommendedName>
        <fullName evidence="13 14">Chaperone protein DnaJ</fullName>
    </recommendedName>
</protein>
<dbReference type="RefSeq" id="WP_286677793.1">
    <property type="nucleotide sequence ID" value="NZ_MNXI01000033.1"/>
</dbReference>
<comment type="subunit">
    <text evidence="2 14">Homodimer.</text>
</comment>
<sequence length="382" mass="41913">MADYYEIFGVSKSASQDEIKKAYRRLARKYHPDVNREDPDAESKFKEVNEAYEVLSDPDKRRNYDTFGSAKGPAFGGGGYQDFSGFGNVDSPFGDIFDMFFGGWQQQQGGGRARNAAKRGSDLSLELTIEFEEAVFGAEKEIEIARLVSCETCHGSGLKPGTSAETCPECKGAGEIRSEQRTVFGTFIRTAACPKCRGEGKVITTPCEDCNGQGRKPVHENIKADIPAGVDNGAILKLGGKGEAGLRGGMAGDLYITLHVTPHKIFERRGRDLFCQFPITFPQAALGVELQVPTLEGFETIKVPVGTQSGTIFKIRGKGVPALHNKHNRGDIIFQAVIETPHKLTEKQKELLLEFARESGDDMSTPNRHSFFERVKDAFGTK</sequence>
<dbReference type="GO" id="GO:0051082">
    <property type="term" value="F:unfolded protein binding"/>
    <property type="evidence" value="ECO:0007669"/>
    <property type="project" value="UniProtKB-UniRule"/>
</dbReference>
<dbReference type="AlphaFoldDB" id="A0A2M7T4S4"/>
<keyword evidence="3 14" id="KW-0963">Cytoplasm</keyword>
<comment type="function">
    <text evidence="11 14">Participates actively in the response to hyperosmotic and heat shock by preventing the aggregation of stress-denatured proteins and by disaggregating proteins, also in an autonomous, DnaK-independent fashion. Unfolded proteins bind initially to DnaJ; upon interaction with the DnaJ-bound protein, DnaK hydrolyzes its bound ATP, resulting in the formation of a stable complex. GrpE releases ADP from DnaK; ATP binding to DnaK triggers the release of the substrate protein, thus completing the reaction cycle. Several rounds of ATP-dependent interactions between DnaJ, DnaK and GrpE are required for fully efficient folding. Also involved, together with DnaK and GrpE, in the DNA replication of plasmids through activation of initiation proteins.</text>
</comment>
<dbReference type="GO" id="GO:0005737">
    <property type="term" value="C:cytoplasm"/>
    <property type="evidence" value="ECO:0007669"/>
    <property type="project" value="UniProtKB-SubCell"/>
</dbReference>
<dbReference type="Gene3D" id="2.60.260.20">
    <property type="entry name" value="Urease metallochaperone UreE, N-terminal domain"/>
    <property type="match status" value="2"/>
</dbReference>
<feature type="binding site" evidence="14">
    <location>
        <position position="153"/>
    </location>
    <ligand>
        <name>Zn(2+)</name>
        <dbReference type="ChEBI" id="CHEBI:29105"/>
        <label>1</label>
    </ligand>
</feature>
<dbReference type="NCBIfam" id="TIGR02349">
    <property type="entry name" value="DnaJ_bact"/>
    <property type="match status" value="1"/>
</dbReference>
<dbReference type="PRINTS" id="PR00625">
    <property type="entry name" value="JDOMAIN"/>
</dbReference>
<evidence type="ECO:0000256" key="12">
    <source>
        <dbReference type="ARBA" id="ARBA00061004"/>
    </source>
</evidence>
<dbReference type="GO" id="GO:0031072">
    <property type="term" value="F:heat shock protein binding"/>
    <property type="evidence" value="ECO:0007669"/>
    <property type="project" value="InterPro"/>
</dbReference>
<dbReference type="Proteomes" id="UP000230956">
    <property type="component" value="Unassembled WGS sequence"/>
</dbReference>
<dbReference type="InterPro" id="IPR012724">
    <property type="entry name" value="DnaJ"/>
</dbReference>
<dbReference type="InterPro" id="IPR001305">
    <property type="entry name" value="HSP_DnaJ_Cys-rich_dom"/>
</dbReference>
<dbReference type="PANTHER" id="PTHR43096:SF48">
    <property type="entry name" value="CHAPERONE PROTEIN DNAJ"/>
    <property type="match status" value="1"/>
</dbReference>
<feature type="binding site" evidence="14">
    <location>
        <position position="170"/>
    </location>
    <ligand>
        <name>Zn(2+)</name>
        <dbReference type="ChEBI" id="CHEBI:29105"/>
        <label>2</label>
    </ligand>
</feature>
<dbReference type="FunFam" id="2.60.260.20:FF:000004">
    <property type="entry name" value="Molecular chaperone DnaJ"/>
    <property type="match status" value="1"/>
</dbReference>
<feature type="binding site" evidence="14">
    <location>
        <position position="210"/>
    </location>
    <ligand>
        <name>Zn(2+)</name>
        <dbReference type="ChEBI" id="CHEBI:29105"/>
        <label>1</label>
    </ligand>
</feature>
<feature type="binding site" evidence="14">
    <location>
        <position position="167"/>
    </location>
    <ligand>
        <name>Zn(2+)</name>
        <dbReference type="ChEBI" id="CHEBI:29105"/>
        <label>2</label>
    </ligand>
</feature>
<keyword evidence="5 14" id="KW-0479">Metal-binding</keyword>
<feature type="domain" description="J" evidence="16">
    <location>
        <begin position="3"/>
        <end position="68"/>
    </location>
</feature>
<evidence type="ECO:0000256" key="1">
    <source>
        <dbReference type="ARBA" id="ARBA00004496"/>
    </source>
</evidence>
<dbReference type="CDD" id="cd10747">
    <property type="entry name" value="DnaJ_C"/>
    <property type="match status" value="1"/>
</dbReference>
<dbReference type="GO" id="GO:0008270">
    <property type="term" value="F:zinc ion binding"/>
    <property type="evidence" value="ECO:0007669"/>
    <property type="project" value="UniProtKB-UniRule"/>
</dbReference>
<dbReference type="InterPro" id="IPR036869">
    <property type="entry name" value="J_dom_sf"/>
</dbReference>
<dbReference type="InterPro" id="IPR008971">
    <property type="entry name" value="HSP40/DnaJ_pept-bd"/>
</dbReference>
<evidence type="ECO:0000256" key="10">
    <source>
        <dbReference type="ARBA" id="ARBA00023186"/>
    </source>
</evidence>
<proteinExistence type="inferred from homology"/>
<evidence type="ECO:0000259" key="16">
    <source>
        <dbReference type="PROSITE" id="PS50076"/>
    </source>
</evidence>
<dbReference type="Pfam" id="PF00226">
    <property type="entry name" value="DnaJ"/>
    <property type="match status" value="1"/>
</dbReference>
<dbReference type="HAMAP" id="MF_01152">
    <property type="entry name" value="DnaJ"/>
    <property type="match status" value="1"/>
</dbReference>
<comment type="cofactor">
    <cofactor evidence="14">
        <name>Zn(2+)</name>
        <dbReference type="ChEBI" id="CHEBI:29105"/>
    </cofactor>
    <text evidence="14">Binds 2 Zn(2+) ions per monomer.</text>
</comment>
<evidence type="ECO:0000256" key="5">
    <source>
        <dbReference type="ARBA" id="ARBA00022723"/>
    </source>
</evidence>
<evidence type="ECO:0000256" key="4">
    <source>
        <dbReference type="ARBA" id="ARBA00022705"/>
    </source>
</evidence>